<comment type="caution">
    <text evidence="3">The sequence shown here is derived from an EMBL/GenBank/DDBJ whole genome shotgun (WGS) entry which is preliminary data.</text>
</comment>
<dbReference type="RefSeq" id="WP_094661405.1">
    <property type="nucleotide sequence ID" value="NZ_MWWR01000019.1"/>
</dbReference>
<reference evidence="3 4" key="1">
    <citation type="journal article" date="2017" name="BMC Genomics">
        <title>Comparative genomic and phylogenomic analyses of the Bifidobacteriaceae family.</title>
        <authorList>
            <person name="Lugli G.A."/>
            <person name="Milani C."/>
            <person name="Turroni F."/>
            <person name="Duranti S."/>
            <person name="Mancabelli L."/>
            <person name="Mangifesta M."/>
            <person name="Ferrario C."/>
            <person name="Modesto M."/>
            <person name="Mattarelli P."/>
            <person name="Jiri K."/>
            <person name="van Sinderen D."/>
            <person name="Ventura M."/>
        </authorList>
    </citation>
    <scope>NUCLEOTIDE SEQUENCE [LARGE SCALE GENOMIC DNA]</scope>
    <source>
        <strain evidence="3 4">DSM 24742</strain>
    </source>
</reference>
<dbReference type="AlphaFoldDB" id="A0A261ER82"/>
<evidence type="ECO:0000256" key="1">
    <source>
        <dbReference type="SAM" id="MobiDB-lite"/>
    </source>
</evidence>
<keyword evidence="2" id="KW-0812">Transmembrane</keyword>
<keyword evidence="2" id="KW-0472">Membrane</keyword>
<dbReference type="EMBL" id="MWWR01000019">
    <property type="protein sequence ID" value="OZG49359.1"/>
    <property type="molecule type" value="Genomic_DNA"/>
</dbReference>
<feature type="region of interest" description="Disordered" evidence="1">
    <location>
        <begin position="260"/>
        <end position="306"/>
    </location>
</feature>
<feature type="transmembrane region" description="Helical" evidence="2">
    <location>
        <begin position="23"/>
        <end position="42"/>
    </location>
</feature>
<keyword evidence="4" id="KW-1185">Reference proteome</keyword>
<evidence type="ECO:0000256" key="2">
    <source>
        <dbReference type="SAM" id="Phobius"/>
    </source>
</evidence>
<organism evidence="3 4">
    <name type="scientific">Pseudoscardovia radai</name>
    <dbReference type="NCBI Taxonomy" id="987066"/>
    <lineage>
        <taxon>Bacteria</taxon>
        <taxon>Bacillati</taxon>
        <taxon>Actinomycetota</taxon>
        <taxon>Actinomycetes</taxon>
        <taxon>Bifidobacteriales</taxon>
        <taxon>Bifidobacteriaceae</taxon>
        <taxon>Pseudoscardovia</taxon>
    </lineage>
</organism>
<sequence>MSTNTNTPVAPDPAKKSKKKRTAIIGACAVIALVAAGAGIGIHAHRTGTAQAEAEDARQTAYTACQQASDGARASLDAYQKAIADSEDTTKIDPATLADSTTLDTLNTARTSPASKPAACDTTMDKDTLGTLTQAWKDAGNTWDKATGDVTAAAQAVTDSQTKKTLDDANTALDQQLTDGRALLGSSDGQVADAQTRFDLTDAINQGQALRDSNSTDANAINAAAGAIYNASVKVNDSIGRKQADDAAAAQAAAQAEAQRQAQAQAQASKTTRSTTSGTTRTTTGGSTTTGTASSGSLPPSNAHNAQPDESFFFSFGGGCTSDCGTYDGWNHNTY</sequence>
<name>A0A261ER82_9BIFI</name>
<proteinExistence type="predicted"/>
<gene>
    <name evidence="3" type="ORF">PSRA_1608</name>
</gene>
<evidence type="ECO:0000313" key="3">
    <source>
        <dbReference type="EMBL" id="OZG49359.1"/>
    </source>
</evidence>
<dbReference type="Proteomes" id="UP000216725">
    <property type="component" value="Unassembled WGS sequence"/>
</dbReference>
<protein>
    <submittedName>
        <fullName evidence="3">Colicin transporter</fullName>
    </submittedName>
</protein>
<evidence type="ECO:0000313" key="4">
    <source>
        <dbReference type="Proteomes" id="UP000216725"/>
    </source>
</evidence>
<feature type="compositionally biased region" description="Low complexity" evidence="1">
    <location>
        <begin position="260"/>
        <end position="297"/>
    </location>
</feature>
<accession>A0A261ER82</accession>
<keyword evidence="2" id="KW-1133">Transmembrane helix</keyword>